<dbReference type="Pfam" id="PF22479">
    <property type="entry name" value="Pam3_gp18"/>
    <property type="match status" value="1"/>
</dbReference>
<gene>
    <name evidence="2" type="ORF">NCTC9997_03038</name>
</gene>
<dbReference type="AlphaFoldDB" id="A0A7Z9CRD1"/>
<protein>
    <recommendedName>
        <fullName evidence="1">Cyanophage baseplate Pam3 plug gp18 domain-containing protein</fullName>
    </recommendedName>
</protein>
<dbReference type="InterPro" id="IPR054252">
    <property type="entry name" value="Pam3_gp18"/>
</dbReference>
<accession>A0A7Z9CRD1</accession>
<reference evidence="2 3" key="1">
    <citation type="submission" date="2018-12" db="EMBL/GenBank/DDBJ databases">
        <authorList>
            <consortium name="Pathogen Informatics"/>
        </authorList>
    </citation>
    <scope>NUCLEOTIDE SEQUENCE [LARGE SCALE GENOMIC DNA]</scope>
    <source>
        <strain evidence="2 3">NCTC9997</strain>
    </source>
</reference>
<evidence type="ECO:0000259" key="1">
    <source>
        <dbReference type="Pfam" id="PF22479"/>
    </source>
</evidence>
<sequence>MQEISLSPSLSQKVYVTLGGQNCAIKLHQRSTGYYADLYVDDKPIFQGVLCLNCVYLVRYKYLGFSGDLVFVDSKGTADPYYDEIGTRFKLYYATSSEVGR</sequence>
<name>A0A7Z9CRD1_RAOTE</name>
<keyword evidence="3" id="KW-1185">Reference proteome</keyword>
<evidence type="ECO:0000313" key="2">
    <source>
        <dbReference type="EMBL" id="VED50029.1"/>
    </source>
</evidence>
<proteinExistence type="predicted"/>
<evidence type="ECO:0000313" key="3">
    <source>
        <dbReference type="Proteomes" id="UP000267630"/>
    </source>
</evidence>
<dbReference type="RefSeq" id="WP_135184549.1">
    <property type="nucleotide sequence ID" value="NZ_LR595855.1"/>
</dbReference>
<organism evidence="2 3">
    <name type="scientific">Raoultella terrigena</name>
    <name type="common">Klebsiella terrigena</name>
    <dbReference type="NCBI Taxonomy" id="577"/>
    <lineage>
        <taxon>Bacteria</taxon>
        <taxon>Pseudomonadati</taxon>
        <taxon>Pseudomonadota</taxon>
        <taxon>Gammaproteobacteria</taxon>
        <taxon>Enterobacterales</taxon>
        <taxon>Enterobacteriaceae</taxon>
        <taxon>Klebsiella/Raoultella group</taxon>
        <taxon>Raoultella</taxon>
    </lineage>
</organism>
<dbReference type="Proteomes" id="UP000267630">
    <property type="component" value="Chromosome 3"/>
</dbReference>
<feature type="domain" description="Cyanophage baseplate Pam3 plug gp18" evidence="1">
    <location>
        <begin position="1"/>
        <end position="95"/>
    </location>
</feature>
<dbReference type="EMBL" id="LR134253">
    <property type="protein sequence ID" value="VED50029.1"/>
    <property type="molecule type" value="Genomic_DNA"/>
</dbReference>